<accession>K0RLH9</accession>
<gene>
    <name evidence="1" type="ORF">THAOC_31379</name>
</gene>
<reference evidence="1 2" key="1">
    <citation type="journal article" date="2012" name="Genome Biol.">
        <title>Genome and low-iron response of an oceanic diatom adapted to chronic iron limitation.</title>
        <authorList>
            <person name="Lommer M."/>
            <person name="Specht M."/>
            <person name="Roy A.S."/>
            <person name="Kraemer L."/>
            <person name="Andreson R."/>
            <person name="Gutowska M.A."/>
            <person name="Wolf J."/>
            <person name="Bergner S.V."/>
            <person name="Schilhabel M.B."/>
            <person name="Klostermeier U.C."/>
            <person name="Beiko R.G."/>
            <person name="Rosenstiel P."/>
            <person name="Hippler M."/>
            <person name="Laroche J."/>
        </authorList>
    </citation>
    <scope>NUCLEOTIDE SEQUENCE [LARGE SCALE GENOMIC DNA]</scope>
    <source>
        <strain evidence="1 2">CCMP1005</strain>
    </source>
</reference>
<dbReference type="AlphaFoldDB" id="K0RLH9"/>
<protein>
    <submittedName>
        <fullName evidence="1">Uncharacterized protein</fullName>
    </submittedName>
</protein>
<evidence type="ECO:0000313" key="2">
    <source>
        <dbReference type="Proteomes" id="UP000266841"/>
    </source>
</evidence>
<organism evidence="1 2">
    <name type="scientific">Thalassiosira oceanica</name>
    <name type="common">Marine diatom</name>
    <dbReference type="NCBI Taxonomy" id="159749"/>
    <lineage>
        <taxon>Eukaryota</taxon>
        <taxon>Sar</taxon>
        <taxon>Stramenopiles</taxon>
        <taxon>Ochrophyta</taxon>
        <taxon>Bacillariophyta</taxon>
        <taxon>Coscinodiscophyceae</taxon>
        <taxon>Thalassiosirophycidae</taxon>
        <taxon>Thalassiosirales</taxon>
        <taxon>Thalassiosiraceae</taxon>
        <taxon>Thalassiosira</taxon>
    </lineage>
</organism>
<evidence type="ECO:0000313" key="1">
    <source>
        <dbReference type="EMBL" id="EJK49716.1"/>
    </source>
</evidence>
<sequence length="134" mass="13945">MKVSLLLRGGSSPSRRLSFALAFEGAGMKTRAAPAVVGGSRALTPAPASAWLHIVRIVYAESLEPNGPNGTLDRSRSSPQVFILKPPVDPSELDGGGGAVEDAGEREHPRAYLGILGSVPRLAAVVVKGKRIPL</sequence>
<keyword evidence="2" id="KW-1185">Reference proteome</keyword>
<dbReference type="Proteomes" id="UP000266841">
    <property type="component" value="Unassembled WGS sequence"/>
</dbReference>
<proteinExistence type="predicted"/>
<comment type="caution">
    <text evidence="1">The sequence shown here is derived from an EMBL/GenBank/DDBJ whole genome shotgun (WGS) entry which is preliminary data.</text>
</comment>
<name>K0RLH9_THAOC</name>
<dbReference type="EMBL" id="AGNL01044499">
    <property type="protein sequence ID" value="EJK49716.1"/>
    <property type="molecule type" value="Genomic_DNA"/>
</dbReference>